<accession>A0A6I2UJ00</accession>
<organism evidence="2 3">
    <name type="scientific">Anaerovibrio slackiae</name>
    <dbReference type="NCBI Taxonomy" id="2652309"/>
    <lineage>
        <taxon>Bacteria</taxon>
        <taxon>Bacillati</taxon>
        <taxon>Bacillota</taxon>
        <taxon>Negativicutes</taxon>
        <taxon>Selenomonadales</taxon>
        <taxon>Selenomonadaceae</taxon>
        <taxon>Anaerovibrio</taxon>
    </lineage>
</organism>
<reference evidence="2 3" key="1">
    <citation type="submission" date="2019-08" db="EMBL/GenBank/DDBJ databases">
        <title>In-depth cultivation of the pig gut microbiome towards novel bacterial diversity and tailored functional studies.</title>
        <authorList>
            <person name="Wylensek D."/>
            <person name="Hitch T.C.A."/>
            <person name="Clavel T."/>
        </authorList>
    </citation>
    <scope>NUCLEOTIDE SEQUENCE [LARGE SCALE GENOMIC DNA]</scope>
    <source>
        <strain evidence="2 3">WCA-693-APC-5D-A</strain>
    </source>
</reference>
<gene>
    <name evidence="2" type="ORF">FYJ84_06840</name>
</gene>
<evidence type="ECO:0008006" key="4">
    <source>
        <dbReference type="Google" id="ProtNLM"/>
    </source>
</evidence>
<feature type="signal peptide" evidence="1">
    <location>
        <begin position="1"/>
        <end position="26"/>
    </location>
</feature>
<dbReference type="GeneID" id="96778631"/>
<sequence length="356" mass="39160">MNKSVALMRLLLIVMMFFMFPLAASAQIVEVDGYGDDKESAMKDAKRNAASILAGTLIKSNTLVKNGYVISDDIFARTAGYIRLVKIIKEENNNGYHIVAQMEGGKEFENTLRSSLDVVNELNNPRISVFINENGSYNKVSFDGISCEGMIANYLVEKGMTNVVAGNRNADCEYKAIITLVTTTKPIKLQSYQDMSAGKGGESTRHETGLLNVNAAMELRVVDADTNEMVGQFTLNSTAMDSDNARARSTAVRDVTLKAGDKIWEIFNRRSAVVGDDKVLKVRVADYSKLDNLLQIVKSLDGVEGAVTREYKDGKALIGMNTSLSSQALYRRIAERYDGTVRVENLADDTLELSIN</sequence>
<comment type="caution">
    <text evidence="2">The sequence shown here is derived from an EMBL/GenBank/DDBJ whole genome shotgun (WGS) entry which is preliminary data.</text>
</comment>
<dbReference type="RefSeq" id="WP_154406863.1">
    <property type="nucleotide sequence ID" value="NZ_VUNR01000011.1"/>
</dbReference>
<evidence type="ECO:0000313" key="2">
    <source>
        <dbReference type="EMBL" id="MSU08696.1"/>
    </source>
</evidence>
<protein>
    <recommendedName>
        <fullName evidence="4">Flagellar assembly protein T N-terminal domain-containing protein</fullName>
    </recommendedName>
</protein>
<dbReference type="InterPro" id="IPR038180">
    <property type="entry name" value="FlgT_N_sf"/>
</dbReference>
<feature type="chain" id="PRO_5026206655" description="Flagellar assembly protein T N-terminal domain-containing protein" evidence="1">
    <location>
        <begin position="27"/>
        <end position="356"/>
    </location>
</feature>
<keyword evidence="1" id="KW-0732">Signal</keyword>
<dbReference type="AlphaFoldDB" id="A0A6I2UJ00"/>
<dbReference type="Gene3D" id="3.30.1660.40">
    <property type="entry name" value="FlgT, N-terminal domain"/>
    <property type="match status" value="1"/>
</dbReference>
<name>A0A6I2UJ00_9FIRM</name>
<dbReference type="Proteomes" id="UP000433181">
    <property type="component" value="Unassembled WGS sequence"/>
</dbReference>
<proteinExistence type="predicted"/>
<evidence type="ECO:0000256" key="1">
    <source>
        <dbReference type="SAM" id="SignalP"/>
    </source>
</evidence>
<dbReference type="EMBL" id="VUNR01000011">
    <property type="protein sequence ID" value="MSU08696.1"/>
    <property type="molecule type" value="Genomic_DNA"/>
</dbReference>
<keyword evidence="3" id="KW-1185">Reference proteome</keyword>
<evidence type="ECO:0000313" key="3">
    <source>
        <dbReference type="Proteomes" id="UP000433181"/>
    </source>
</evidence>